<comment type="caution">
    <text evidence="6">The sequence shown here is derived from an EMBL/GenBank/DDBJ whole genome shotgun (WGS) entry which is preliminary data.</text>
</comment>
<accession>A0ABN3JWC2</accession>
<comment type="subcellular location">
    <subcellularLocation>
        <location evidence="2 4">Gas vesicle shell</location>
    </subcellularLocation>
</comment>
<proteinExistence type="inferred from homology"/>
<evidence type="ECO:0000313" key="7">
    <source>
        <dbReference type="Proteomes" id="UP001501231"/>
    </source>
</evidence>
<keyword evidence="1 4" id="KW-0304">Gas vesicle</keyword>
<reference evidence="6 7" key="1">
    <citation type="journal article" date="2019" name="Int. J. Syst. Evol. Microbiol.">
        <title>The Global Catalogue of Microorganisms (GCM) 10K type strain sequencing project: providing services to taxonomists for standard genome sequencing and annotation.</title>
        <authorList>
            <consortium name="The Broad Institute Genomics Platform"/>
            <consortium name="The Broad Institute Genome Sequencing Center for Infectious Disease"/>
            <person name="Wu L."/>
            <person name="Ma J."/>
        </authorList>
    </citation>
    <scope>NUCLEOTIDE SEQUENCE [LARGE SCALE GENOMIC DNA]</scope>
    <source>
        <strain evidence="6 7">JCM 3325</strain>
    </source>
</reference>
<comment type="subunit">
    <text evidence="4">The gas vesicle shell is 2 nm thick and consists of a single layer of this protein. It forms helical ribs nearly perpendicular to the long axis of the vesicle.</text>
</comment>
<dbReference type="InterPro" id="IPR000638">
    <property type="entry name" value="Gas-vesicle_GvpA-like"/>
</dbReference>
<dbReference type="Proteomes" id="UP001501231">
    <property type="component" value="Unassembled WGS sequence"/>
</dbReference>
<dbReference type="Pfam" id="PF00741">
    <property type="entry name" value="Gas_vesicle"/>
    <property type="match status" value="1"/>
</dbReference>
<organism evidence="6 7">
    <name type="scientific">Actinomadura vinacea</name>
    <dbReference type="NCBI Taxonomy" id="115336"/>
    <lineage>
        <taxon>Bacteria</taxon>
        <taxon>Bacillati</taxon>
        <taxon>Actinomycetota</taxon>
        <taxon>Actinomycetes</taxon>
        <taxon>Streptosporangiales</taxon>
        <taxon>Thermomonosporaceae</taxon>
        <taxon>Actinomadura</taxon>
    </lineage>
</organism>
<dbReference type="PANTHER" id="PTHR35344:SF4">
    <property type="entry name" value="GAS VESICLE PROTEIN A1"/>
    <property type="match status" value="1"/>
</dbReference>
<dbReference type="PANTHER" id="PTHR35344">
    <property type="entry name" value="GAS VESICLE STRUCTURAL PROTEIN 2-RELATED"/>
    <property type="match status" value="1"/>
</dbReference>
<dbReference type="NCBIfam" id="NF006872">
    <property type="entry name" value="PRK09368.1"/>
    <property type="match status" value="1"/>
</dbReference>
<dbReference type="EMBL" id="BAAARW010000024">
    <property type="protein sequence ID" value="GAA2440163.1"/>
    <property type="molecule type" value="Genomic_DNA"/>
</dbReference>
<name>A0ABN3JWC2_9ACTN</name>
<dbReference type="InterPro" id="IPR050530">
    <property type="entry name" value="GvpA"/>
</dbReference>
<feature type="compositionally biased region" description="Polar residues" evidence="5">
    <location>
        <begin position="1"/>
        <end position="22"/>
    </location>
</feature>
<protein>
    <recommendedName>
        <fullName evidence="4">Gas vesicle protein A</fullName>
        <shortName evidence="4">GVP</shortName>
    </recommendedName>
</protein>
<evidence type="ECO:0000256" key="3">
    <source>
        <dbReference type="ARBA" id="ARBA00035646"/>
    </source>
</evidence>
<evidence type="ECO:0000256" key="4">
    <source>
        <dbReference type="HAMAP-Rule" id="MF_00576"/>
    </source>
</evidence>
<evidence type="ECO:0000256" key="5">
    <source>
        <dbReference type="SAM" id="MobiDB-lite"/>
    </source>
</evidence>
<evidence type="ECO:0000256" key="1">
    <source>
        <dbReference type="ARBA" id="ARBA00022987"/>
    </source>
</evidence>
<sequence length="150" mass="15863">MTMSGPIAQQTAGTTYQPAQQGGSHGGGLADVVDLILEKGLVIDLYARVALVGIEILTIDVRIVVASVDTYLRFAEACNRLDIANTGKAQGLPDMVGGMTESGANRKTKGALQGAQDKLKETFTAGEDEGSGKQPARRRSARKEDKEDDQ</sequence>
<dbReference type="InterPro" id="IPR018493">
    <property type="entry name" value="GvpA-like_CS"/>
</dbReference>
<comment type="similarity">
    <text evidence="3 4">Belongs to the gas vesicle GvpA family.</text>
</comment>
<dbReference type="InterPro" id="IPR047870">
    <property type="entry name" value="Gas_vesicle_GvpA"/>
</dbReference>
<keyword evidence="7" id="KW-1185">Reference proteome</keyword>
<dbReference type="HAMAP" id="MF_00576">
    <property type="entry name" value="Gas_vesicle_A"/>
    <property type="match status" value="1"/>
</dbReference>
<evidence type="ECO:0000313" key="6">
    <source>
        <dbReference type="EMBL" id="GAA2440163.1"/>
    </source>
</evidence>
<evidence type="ECO:0000256" key="2">
    <source>
        <dbReference type="ARBA" id="ARBA00035629"/>
    </source>
</evidence>
<comment type="function">
    <text evidence="4">Gas vesicles are hollow, gas filled proteinaceous nanostructures found in some microorganisms. During planktonic growth they allow positioning of the organism at a favorable depth for light or nutrient acquisition. GvpA forms the protein shell.</text>
</comment>
<feature type="region of interest" description="Disordered" evidence="5">
    <location>
        <begin position="89"/>
        <end position="150"/>
    </location>
</feature>
<feature type="region of interest" description="Disordered" evidence="5">
    <location>
        <begin position="1"/>
        <end position="23"/>
    </location>
</feature>
<gene>
    <name evidence="4" type="primary">gvpA</name>
    <name evidence="6" type="ORF">GCM10010191_64610</name>
</gene>
<dbReference type="PROSITE" id="PS00669">
    <property type="entry name" value="GAS_VESICLE_A_2"/>
    <property type="match status" value="1"/>
</dbReference>